<evidence type="ECO:0000313" key="2">
    <source>
        <dbReference type="Proteomes" id="UP000249057"/>
    </source>
</evidence>
<proteinExistence type="predicted"/>
<dbReference type="Proteomes" id="UP000249057">
    <property type="component" value="Unassembled WGS sequence"/>
</dbReference>
<reference evidence="1" key="1">
    <citation type="submission" date="2018-02" db="EMBL/GenBank/DDBJ databases">
        <title>The genomes of Aspergillus section Nigri reveals drivers in fungal speciation.</title>
        <authorList>
            <consortium name="DOE Joint Genome Institute"/>
            <person name="Vesth T.C."/>
            <person name="Nybo J."/>
            <person name="Theobald S."/>
            <person name="Brandl J."/>
            <person name="Frisvad J.C."/>
            <person name="Nielsen K.F."/>
            <person name="Lyhne E.K."/>
            <person name="Kogle M.E."/>
            <person name="Kuo A."/>
            <person name="Riley R."/>
            <person name="Clum A."/>
            <person name="Nolan M."/>
            <person name="Lipzen A."/>
            <person name="Salamov A."/>
            <person name="Henrissat B."/>
            <person name="Wiebenga A."/>
            <person name="De vries R.P."/>
            <person name="Grigoriev I.V."/>
            <person name="Mortensen U.H."/>
            <person name="Andersen M.R."/>
            <person name="Baker S.E."/>
        </authorList>
    </citation>
    <scope>NUCLEOTIDE SEQUENCE</scope>
    <source>
        <strain evidence="1">CBS 621.78</strain>
    </source>
</reference>
<sequence>MVRVAIAGGHGGVGRTIVEVLNDSSEHEALILSRKSDGEGGKTIQVDYGSVDGLVAVLDTHQIDTVICCFAVEGDSLAISQLNLIQAAINSKVTRRFVPSGFAIPYPQDAVKLLPQLADYFKAIEILRQSDLQWTVFHNGIFLDYFGPSTLKSYLKPNIFVVDLRNKTAGIPGDGEVPLTFTYTFDLARYVVAMLDMEDWPEESRVIGDTVTWHEFVRLAEEICGCRFEIHYDSIEKLRGFEITELPGHQALYQHFPKKAFQWFMSIFELYTADGTSCITTQDSLNKIFPNIKPLTVRDMLIKYWSDERRNQ</sequence>
<protein>
    <submittedName>
        <fullName evidence="1">NAD(P)-binding protein</fullName>
    </submittedName>
</protein>
<dbReference type="EMBL" id="KZ825360">
    <property type="protein sequence ID" value="RAH43701.1"/>
    <property type="molecule type" value="Genomic_DNA"/>
</dbReference>
<evidence type="ECO:0000313" key="1">
    <source>
        <dbReference type="EMBL" id="RAH43701.1"/>
    </source>
</evidence>
<name>A0ACD1G395_9EURO</name>
<accession>A0ACD1G395</accession>
<organism evidence="1 2">
    <name type="scientific">Aspergillus brunneoviolaceus CBS 621.78</name>
    <dbReference type="NCBI Taxonomy" id="1450534"/>
    <lineage>
        <taxon>Eukaryota</taxon>
        <taxon>Fungi</taxon>
        <taxon>Dikarya</taxon>
        <taxon>Ascomycota</taxon>
        <taxon>Pezizomycotina</taxon>
        <taxon>Eurotiomycetes</taxon>
        <taxon>Eurotiomycetidae</taxon>
        <taxon>Eurotiales</taxon>
        <taxon>Aspergillaceae</taxon>
        <taxon>Aspergillus</taxon>
        <taxon>Aspergillus subgen. Circumdati</taxon>
    </lineage>
</organism>
<keyword evidence="2" id="KW-1185">Reference proteome</keyword>
<gene>
    <name evidence="1" type="ORF">BO95DRAFT_367846</name>
</gene>